<comment type="caution">
    <text evidence="2">The sequence shown here is derived from an EMBL/GenBank/DDBJ whole genome shotgun (WGS) entry which is preliminary data.</text>
</comment>
<accession>A0A5M6HUG4</accession>
<gene>
    <name evidence="2" type="ORF">F1193_11540</name>
</gene>
<dbReference type="RefSeq" id="WP_150097881.1">
    <property type="nucleotide sequence ID" value="NZ_VWPL01000020.1"/>
</dbReference>
<keyword evidence="1" id="KW-0732">Signal</keyword>
<name>A0A5M6HUG4_9HYPH</name>
<dbReference type="Proteomes" id="UP000323886">
    <property type="component" value="Unassembled WGS sequence"/>
</dbReference>
<dbReference type="OrthoDB" id="8196130at2"/>
<evidence type="ECO:0000313" key="3">
    <source>
        <dbReference type="Proteomes" id="UP000323886"/>
    </source>
</evidence>
<sequence length="395" mass="41644">MRSSVLAAGVLAALVLPSHAKEPAKPAPESVRYFTFDDGLFGDELVDAFLKETRQGGRVVSAELDVCYALGPNSPRKDRFVVALKPEGAKLTGTGQTSEQRLPVAVSLTRKATGKTFSFQGTLTRGDAAIEVDAADLTEQTEEQFAESLPVEETIEPAPAVFGTLSPFALGVKVTRAGLPGVLQALRSEQVRVSLPTLVDSCRALRTGEQVLQLRLAAERAPDVLAKVRALPGVAAAGWTSADAVEWAVRFPTDAWRKGAALDRERLAERLGEVASGIVGARSRAAAWDPTTGELKLVLKRASEVVPSLGLTDVIELQIALGPETPGAGDQALLWLQGASTTTVDEGSGPHLTFVGGDDEGDNSALPQVDTESLLDAFAGALGGQRWDTEDGSWK</sequence>
<feature type="signal peptide" evidence="1">
    <location>
        <begin position="1"/>
        <end position="20"/>
    </location>
</feature>
<keyword evidence="3" id="KW-1185">Reference proteome</keyword>
<evidence type="ECO:0008006" key="4">
    <source>
        <dbReference type="Google" id="ProtNLM"/>
    </source>
</evidence>
<dbReference type="AlphaFoldDB" id="A0A5M6HUG4"/>
<feature type="chain" id="PRO_5024448540" description="DUF2066 domain-containing protein" evidence="1">
    <location>
        <begin position="21"/>
        <end position="395"/>
    </location>
</feature>
<organism evidence="2 3">
    <name type="scientific">Blastochloris sulfoviridis</name>
    <dbReference type="NCBI Taxonomy" id="50712"/>
    <lineage>
        <taxon>Bacteria</taxon>
        <taxon>Pseudomonadati</taxon>
        <taxon>Pseudomonadota</taxon>
        <taxon>Alphaproteobacteria</taxon>
        <taxon>Hyphomicrobiales</taxon>
        <taxon>Blastochloridaceae</taxon>
        <taxon>Blastochloris</taxon>
    </lineage>
</organism>
<reference evidence="2 3" key="1">
    <citation type="submission" date="2019-09" db="EMBL/GenBank/DDBJ databases">
        <title>Draft Whole-Genome sequence of Blastochloris sulfoviridis DSM 729.</title>
        <authorList>
            <person name="Meyer T.E."/>
            <person name="Kyndt J.A."/>
        </authorList>
    </citation>
    <scope>NUCLEOTIDE SEQUENCE [LARGE SCALE GENOMIC DNA]</scope>
    <source>
        <strain evidence="2 3">DSM 729</strain>
    </source>
</reference>
<evidence type="ECO:0000256" key="1">
    <source>
        <dbReference type="SAM" id="SignalP"/>
    </source>
</evidence>
<protein>
    <recommendedName>
        <fullName evidence="4">DUF2066 domain-containing protein</fullName>
    </recommendedName>
</protein>
<evidence type="ECO:0000313" key="2">
    <source>
        <dbReference type="EMBL" id="KAA5599564.1"/>
    </source>
</evidence>
<proteinExistence type="predicted"/>
<dbReference type="EMBL" id="VWPL01000020">
    <property type="protein sequence ID" value="KAA5599564.1"/>
    <property type="molecule type" value="Genomic_DNA"/>
</dbReference>